<dbReference type="eggNOG" id="COG3740">
    <property type="taxonomic scope" value="Bacteria"/>
</dbReference>
<gene>
    <name evidence="5" type="ORF">SAMN05444350_11021</name>
</gene>
<evidence type="ECO:0000313" key="5">
    <source>
        <dbReference type="EMBL" id="SHI87905.1"/>
    </source>
</evidence>
<dbReference type="Proteomes" id="UP000184192">
    <property type="component" value="Unassembled WGS sequence"/>
</dbReference>
<name>A0A1M6ER29_9BACE</name>
<evidence type="ECO:0000256" key="1">
    <source>
        <dbReference type="ARBA" id="ARBA00022612"/>
    </source>
</evidence>
<keyword evidence="2" id="KW-0645">Protease</keyword>
<protein>
    <recommendedName>
        <fullName evidence="4">Prohead serine protease domain-containing protein</fullName>
    </recommendedName>
</protein>
<evidence type="ECO:0000259" key="4">
    <source>
        <dbReference type="Pfam" id="PF04586"/>
    </source>
</evidence>
<dbReference type="GeneID" id="92711986"/>
<proteinExistence type="predicted"/>
<dbReference type="GO" id="GO:0008233">
    <property type="term" value="F:peptidase activity"/>
    <property type="evidence" value="ECO:0007669"/>
    <property type="project" value="UniProtKB-KW"/>
</dbReference>
<keyword evidence="1" id="KW-1188">Viral release from host cell</keyword>
<keyword evidence="6" id="KW-1185">Reference proteome</keyword>
<dbReference type="Pfam" id="PF04586">
    <property type="entry name" value="Peptidase_S78"/>
    <property type="match status" value="1"/>
</dbReference>
<dbReference type="RefSeq" id="WP_025833592.1">
    <property type="nucleotide sequence ID" value="NZ_FQZN01000010.1"/>
</dbReference>
<feature type="domain" description="Prohead serine protease" evidence="4">
    <location>
        <begin position="17"/>
        <end position="170"/>
    </location>
</feature>
<keyword evidence="3" id="KW-0378">Hydrolase</keyword>
<sequence>MEIRSFSELGAPQVTGRTVEGYAVVFNHESKVLFDKAKKRFFIEIIEDGAITEELLRSCDIKALLEHNRQRMLARCTCGIGSLSLEIDSYGLKYKFEAPNTDDGDYAVEMITRGDINGSSFEFYANEKNVTYSKRDGIVIRKVHKIDLITDVSPVSDPAYTGTDVTVRSIDDFIDETEDKSYIQEINNLRKFI</sequence>
<reference evidence="6" key="1">
    <citation type="submission" date="2016-11" db="EMBL/GenBank/DDBJ databases">
        <authorList>
            <person name="Varghese N."/>
            <person name="Submissions S."/>
        </authorList>
    </citation>
    <scope>NUCLEOTIDE SEQUENCE [LARGE SCALE GENOMIC DNA]</scope>
    <source>
        <strain evidence="6">DSM 26884</strain>
    </source>
</reference>
<dbReference type="InterPro" id="IPR006433">
    <property type="entry name" value="Prohead_protease"/>
</dbReference>
<accession>A0A1M6ER29</accession>
<dbReference type="EMBL" id="FQZN01000010">
    <property type="protein sequence ID" value="SHI87905.1"/>
    <property type="molecule type" value="Genomic_DNA"/>
</dbReference>
<evidence type="ECO:0000256" key="3">
    <source>
        <dbReference type="ARBA" id="ARBA00022801"/>
    </source>
</evidence>
<dbReference type="AlphaFoldDB" id="A0A1M6ER29"/>
<dbReference type="NCBIfam" id="TIGR01543">
    <property type="entry name" value="proheadase_HK97"/>
    <property type="match status" value="1"/>
</dbReference>
<dbReference type="InterPro" id="IPR054613">
    <property type="entry name" value="Peptidase_S78_dom"/>
</dbReference>
<dbReference type="GO" id="GO:0006508">
    <property type="term" value="P:proteolysis"/>
    <property type="evidence" value="ECO:0007669"/>
    <property type="project" value="UniProtKB-KW"/>
</dbReference>
<evidence type="ECO:0000313" key="6">
    <source>
        <dbReference type="Proteomes" id="UP000184192"/>
    </source>
</evidence>
<evidence type="ECO:0000256" key="2">
    <source>
        <dbReference type="ARBA" id="ARBA00022670"/>
    </source>
</evidence>
<organism evidence="5 6">
    <name type="scientific">Bacteroides stercorirosoris</name>
    <dbReference type="NCBI Taxonomy" id="871324"/>
    <lineage>
        <taxon>Bacteria</taxon>
        <taxon>Pseudomonadati</taxon>
        <taxon>Bacteroidota</taxon>
        <taxon>Bacteroidia</taxon>
        <taxon>Bacteroidales</taxon>
        <taxon>Bacteroidaceae</taxon>
        <taxon>Bacteroides</taxon>
    </lineage>
</organism>